<proteinExistence type="predicted"/>
<keyword evidence="2" id="KW-1185">Reference proteome</keyword>
<accession>A0A2V3PNW0</accession>
<dbReference type="Proteomes" id="UP000247973">
    <property type="component" value="Unassembled WGS sequence"/>
</dbReference>
<dbReference type="AlphaFoldDB" id="A0A2V3PNW0"/>
<comment type="caution">
    <text evidence="1">The sequence shown here is derived from an EMBL/GenBank/DDBJ whole genome shotgun (WGS) entry which is preliminary data.</text>
</comment>
<sequence>MDAKLSTKRRYKTFDHSDAIKQAQKLIDRTRKKQTNLRSIRIDADTIVQIKADRTNADRIIERIKNKARTVSIVDQIEYGQYA</sequence>
<name>A0A2V3PNW0_9BACT</name>
<dbReference type="OrthoDB" id="9940221at2"/>
<organism evidence="1 2">
    <name type="scientific">Dysgonomonas alginatilytica</name>
    <dbReference type="NCBI Taxonomy" id="1605892"/>
    <lineage>
        <taxon>Bacteria</taxon>
        <taxon>Pseudomonadati</taxon>
        <taxon>Bacteroidota</taxon>
        <taxon>Bacteroidia</taxon>
        <taxon>Bacteroidales</taxon>
        <taxon>Dysgonomonadaceae</taxon>
        <taxon>Dysgonomonas</taxon>
    </lineage>
</organism>
<protein>
    <submittedName>
        <fullName evidence="1">Uncharacterized protein</fullName>
    </submittedName>
</protein>
<dbReference type="RefSeq" id="WP_110311352.1">
    <property type="nucleotide sequence ID" value="NZ_QICL01000018.1"/>
</dbReference>
<evidence type="ECO:0000313" key="1">
    <source>
        <dbReference type="EMBL" id="PXV62684.1"/>
    </source>
</evidence>
<gene>
    <name evidence="1" type="ORF">CLV62_11873</name>
</gene>
<reference evidence="1 2" key="1">
    <citation type="submission" date="2018-03" db="EMBL/GenBank/DDBJ databases">
        <title>Genomic Encyclopedia of Archaeal and Bacterial Type Strains, Phase II (KMG-II): from individual species to whole genera.</title>
        <authorList>
            <person name="Goeker M."/>
        </authorList>
    </citation>
    <scope>NUCLEOTIDE SEQUENCE [LARGE SCALE GENOMIC DNA]</scope>
    <source>
        <strain evidence="1 2">DSM 100214</strain>
    </source>
</reference>
<dbReference type="EMBL" id="QICL01000018">
    <property type="protein sequence ID" value="PXV62684.1"/>
    <property type="molecule type" value="Genomic_DNA"/>
</dbReference>
<evidence type="ECO:0000313" key="2">
    <source>
        <dbReference type="Proteomes" id="UP000247973"/>
    </source>
</evidence>